<dbReference type="SUPFAM" id="SSF52317">
    <property type="entry name" value="Class I glutamine amidotransferase-like"/>
    <property type="match status" value="1"/>
</dbReference>
<dbReference type="InterPro" id="IPR036116">
    <property type="entry name" value="FN3_sf"/>
</dbReference>
<dbReference type="InterPro" id="IPR003961">
    <property type="entry name" value="FN3_dom"/>
</dbReference>
<dbReference type="GO" id="GO:0016798">
    <property type="term" value="F:hydrolase activity, acting on glycosyl bonds"/>
    <property type="evidence" value="ECO:0007669"/>
    <property type="project" value="UniProtKB-KW"/>
</dbReference>
<comment type="caution">
    <text evidence="4">The sequence shown here is derived from an EMBL/GenBank/DDBJ whole genome shotgun (WGS) entry which is preliminary data.</text>
</comment>
<feature type="domain" description="Fibronectin type-III" evidence="3">
    <location>
        <begin position="285"/>
        <end position="382"/>
    </location>
</feature>
<keyword evidence="2" id="KW-0119">Carbohydrate metabolism</keyword>
<name>A0A4R5DXF1_9ACTN</name>
<dbReference type="SUPFAM" id="SSF56300">
    <property type="entry name" value="Metallo-dependent phosphatases"/>
    <property type="match status" value="1"/>
</dbReference>
<accession>A0A4R5DXF1</accession>
<dbReference type="PANTHER" id="PTHR33987">
    <property type="entry name" value="CALCINEURIN-LIKE METALLO-PHOSPHOESTERASE SUPERFAMILY PROTEIN"/>
    <property type="match status" value="1"/>
</dbReference>
<dbReference type="InterPro" id="IPR029062">
    <property type="entry name" value="Class_I_gatase-like"/>
</dbReference>
<dbReference type="PROSITE" id="PS51318">
    <property type="entry name" value="TAT"/>
    <property type="match status" value="1"/>
</dbReference>
<dbReference type="InterPro" id="IPR006311">
    <property type="entry name" value="TAT_signal"/>
</dbReference>
<keyword evidence="1" id="KW-0326">Glycosidase</keyword>
<evidence type="ECO:0000256" key="1">
    <source>
        <dbReference type="ARBA" id="ARBA00023295"/>
    </source>
</evidence>
<organism evidence="4 5">
    <name type="scientific">Jiangella asiatica</name>
    <dbReference type="NCBI Taxonomy" id="2530372"/>
    <lineage>
        <taxon>Bacteria</taxon>
        <taxon>Bacillati</taxon>
        <taxon>Actinomycetota</taxon>
        <taxon>Actinomycetes</taxon>
        <taxon>Jiangellales</taxon>
        <taxon>Jiangellaceae</taxon>
        <taxon>Jiangella</taxon>
    </lineage>
</organism>
<sequence>MTQPHDDRSAIDSVRRRTFITGGAAAAAVAVAGTTAGPAPSAQASISTTARGLTAAVLEFRDQWTSATGLGELLRRAGMTVVDLDPTLPADAQPVPVDLIAFGSFTNNDRTYLDYVATHAASLRAFVSAGGTVLEMTQSDQYGPTVAYLPDTLWVQRTDPDSSTIHPIATDHPLLAGLRTSGGLIFPGRGDFPTSYENLGEWRGVRVLAAVEADGAPPALVEGAHGAGRFVASSLTVDKCWDAAGAARQPAEAIADSEIFFANVAAYVGMVRAGTAPAVVPTPAPPQPPTGPLIGHVDASSARIWARPGVDPAAHPKWTCTLAYGRQRRRTRAGIAVERDNTLLFDVTGLKPGTEYTVEIAPDGDAGDVEPLRGSFTTAPPAGKPTVTTMGFGSCAPSVPDAVWDRVRLVGCEAFVLLGDTPYIDSTDLAVARQKHRIFLQQPELAALVSSMPVWGTWDDHDFGGNDVHGDLVGKVNNRRAFADYRANATFGHDGDGALLTTPRDGEGIYTSFRRGPVEVFLLDPRWFSRTEPSWADPSQPTCIGAVQWDWFRTVLSESDAPFKAIATGLIWDDKQNSEKDDWGTYFYEREAIFDFVRDERIAGCFLMGGDIHVSRALNYGPRVGYDLWQFIVSPLHGSTIPSLNVPHPALVHSAVEPNVFLRLVADTTVADPTLTATWINRAGTEIFEVERLASQLGH</sequence>
<dbReference type="EMBL" id="SMKZ01000001">
    <property type="protein sequence ID" value="TDE16005.1"/>
    <property type="molecule type" value="Genomic_DNA"/>
</dbReference>
<dbReference type="SUPFAM" id="SSF49265">
    <property type="entry name" value="Fibronectin type III"/>
    <property type="match status" value="1"/>
</dbReference>
<dbReference type="Gene3D" id="3.40.50.880">
    <property type="match status" value="1"/>
</dbReference>
<protein>
    <submittedName>
        <fullName evidence="4">Alkaline phosphatase family protein</fullName>
    </submittedName>
</protein>
<dbReference type="Gene3D" id="3.60.21.70">
    <property type="entry name" value="PhoD-like phosphatase"/>
    <property type="match status" value="1"/>
</dbReference>
<dbReference type="Gene3D" id="2.60.40.10">
    <property type="entry name" value="Immunoglobulins"/>
    <property type="match status" value="1"/>
</dbReference>
<dbReference type="PANTHER" id="PTHR33987:SF1">
    <property type="entry name" value="CALCINEURIN-LIKE METALLO-PHOSPHOESTERASE SUPERFAMILY PROTEIN"/>
    <property type="match status" value="1"/>
</dbReference>
<evidence type="ECO:0000313" key="4">
    <source>
        <dbReference type="EMBL" id="TDE16005.1"/>
    </source>
</evidence>
<dbReference type="AlphaFoldDB" id="A0A4R5DXF1"/>
<dbReference type="InParanoid" id="A0A4R5DXF1"/>
<keyword evidence="5" id="KW-1185">Reference proteome</keyword>
<gene>
    <name evidence="4" type="ORF">E1269_01595</name>
</gene>
<dbReference type="OrthoDB" id="3497025at2"/>
<evidence type="ECO:0000256" key="2">
    <source>
        <dbReference type="ARBA" id="ARBA00023326"/>
    </source>
</evidence>
<dbReference type="Proteomes" id="UP000294739">
    <property type="component" value="Unassembled WGS sequence"/>
</dbReference>
<dbReference type="GO" id="GO:0000272">
    <property type="term" value="P:polysaccharide catabolic process"/>
    <property type="evidence" value="ECO:0007669"/>
    <property type="project" value="UniProtKB-KW"/>
</dbReference>
<dbReference type="PROSITE" id="PS50853">
    <property type="entry name" value="FN3"/>
    <property type="match status" value="1"/>
</dbReference>
<dbReference type="InterPro" id="IPR038607">
    <property type="entry name" value="PhoD-like_sf"/>
</dbReference>
<keyword evidence="2" id="KW-0624">Polysaccharide degradation</keyword>
<evidence type="ECO:0000259" key="3">
    <source>
        <dbReference type="PROSITE" id="PS50853"/>
    </source>
</evidence>
<dbReference type="InterPro" id="IPR013783">
    <property type="entry name" value="Ig-like_fold"/>
</dbReference>
<evidence type="ECO:0000313" key="5">
    <source>
        <dbReference type="Proteomes" id="UP000294739"/>
    </source>
</evidence>
<reference evidence="4 5" key="1">
    <citation type="submission" date="2019-03" db="EMBL/GenBank/DDBJ databases">
        <title>Draft genome sequences of novel Actinobacteria.</title>
        <authorList>
            <person name="Sahin N."/>
            <person name="Ay H."/>
            <person name="Saygin H."/>
        </authorList>
    </citation>
    <scope>NUCLEOTIDE SEQUENCE [LARGE SCALE GENOMIC DNA]</scope>
    <source>
        <strain evidence="4 5">5K138</strain>
    </source>
</reference>
<dbReference type="RefSeq" id="WP_131890268.1">
    <property type="nucleotide sequence ID" value="NZ_SMKZ01000001.1"/>
</dbReference>
<dbReference type="Pfam" id="PF09423">
    <property type="entry name" value="PhoD"/>
    <property type="match status" value="1"/>
</dbReference>
<dbReference type="InterPro" id="IPR029052">
    <property type="entry name" value="Metallo-depent_PP-like"/>
</dbReference>
<keyword evidence="1" id="KW-0378">Hydrolase</keyword>
<proteinExistence type="predicted"/>
<dbReference type="InterPro" id="IPR018946">
    <property type="entry name" value="PhoD-like_MPP"/>
</dbReference>
<dbReference type="CDD" id="cd07389">
    <property type="entry name" value="MPP_PhoD"/>
    <property type="match status" value="1"/>
</dbReference>